<dbReference type="EMBL" id="JAODUP010000508">
    <property type="protein sequence ID" value="KAK2148228.1"/>
    <property type="molecule type" value="Genomic_DNA"/>
</dbReference>
<keyword evidence="5" id="KW-1185">Reference proteome</keyword>
<evidence type="ECO:0000256" key="1">
    <source>
        <dbReference type="ARBA" id="ARBA00023157"/>
    </source>
</evidence>
<gene>
    <name evidence="4" type="ORF">LSH36_508g01001</name>
</gene>
<protein>
    <recommendedName>
        <fullName evidence="3">NIDO domain-containing protein</fullName>
    </recommendedName>
</protein>
<dbReference type="AlphaFoldDB" id="A0AAD9J8S3"/>
<accession>A0AAD9J8S3</accession>
<evidence type="ECO:0000313" key="4">
    <source>
        <dbReference type="EMBL" id="KAK2148228.1"/>
    </source>
</evidence>
<dbReference type="Pfam" id="PF06119">
    <property type="entry name" value="NIDO"/>
    <property type="match status" value="1"/>
</dbReference>
<name>A0AAD9J8S3_9ANNE</name>
<dbReference type="PANTHER" id="PTHR13802">
    <property type="entry name" value="MUCIN 4-RELATED"/>
    <property type="match status" value="1"/>
</dbReference>
<feature type="non-terminal residue" evidence="4">
    <location>
        <position position="1"/>
    </location>
</feature>
<dbReference type="InterPro" id="IPR051495">
    <property type="entry name" value="Epithelial_Barrier/Signaling"/>
</dbReference>
<dbReference type="PANTHER" id="PTHR13802:SF52">
    <property type="entry name" value="MUCIN-4"/>
    <property type="match status" value="1"/>
</dbReference>
<evidence type="ECO:0000313" key="5">
    <source>
        <dbReference type="Proteomes" id="UP001208570"/>
    </source>
</evidence>
<keyword evidence="1" id="KW-1015">Disulfide bond</keyword>
<sequence length="157" mass="18112">AVVVTWKNVDYFHELDTRSCLYQDPIPDGCTRTRRRSLPQPQVSARRHRRSSKSRNTLQVVILTNSVDTFVVFNYRRINWVSGDFSSGIHGMGGHTATVGFNRYDGTKWYNHPESGKNSATRLSRQSNIGINGRWVYRLHGSDIYDPNCVKLYVYKL</sequence>
<proteinExistence type="predicted"/>
<evidence type="ECO:0000259" key="3">
    <source>
        <dbReference type="PROSITE" id="PS51220"/>
    </source>
</evidence>
<dbReference type="Proteomes" id="UP001208570">
    <property type="component" value="Unassembled WGS sequence"/>
</dbReference>
<feature type="domain" description="NIDO" evidence="3">
    <location>
        <begin position="1"/>
        <end position="142"/>
    </location>
</feature>
<dbReference type="GO" id="GO:0007160">
    <property type="term" value="P:cell-matrix adhesion"/>
    <property type="evidence" value="ECO:0007669"/>
    <property type="project" value="InterPro"/>
</dbReference>
<dbReference type="InterPro" id="IPR003886">
    <property type="entry name" value="NIDO_dom"/>
</dbReference>
<evidence type="ECO:0000256" key="2">
    <source>
        <dbReference type="SAM" id="MobiDB-lite"/>
    </source>
</evidence>
<organism evidence="4 5">
    <name type="scientific">Paralvinella palmiformis</name>
    <dbReference type="NCBI Taxonomy" id="53620"/>
    <lineage>
        <taxon>Eukaryota</taxon>
        <taxon>Metazoa</taxon>
        <taxon>Spiralia</taxon>
        <taxon>Lophotrochozoa</taxon>
        <taxon>Annelida</taxon>
        <taxon>Polychaeta</taxon>
        <taxon>Sedentaria</taxon>
        <taxon>Canalipalpata</taxon>
        <taxon>Terebellida</taxon>
        <taxon>Terebelliformia</taxon>
        <taxon>Alvinellidae</taxon>
        <taxon>Paralvinella</taxon>
    </lineage>
</organism>
<dbReference type="PROSITE" id="PS51220">
    <property type="entry name" value="NIDO"/>
    <property type="match status" value="1"/>
</dbReference>
<reference evidence="4" key="1">
    <citation type="journal article" date="2023" name="Mol. Biol. Evol.">
        <title>Third-Generation Sequencing Reveals the Adaptive Role of the Epigenome in Three Deep-Sea Polychaetes.</title>
        <authorList>
            <person name="Perez M."/>
            <person name="Aroh O."/>
            <person name="Sun Y."/>
            <person name="Lan Y."/>
            <person name="Juniper S.K."/>
            <person name="Young C.R."/>
            <person name="Angers B."/>
            <person name="Qian P.Y."/>
        </authorList>
    </citation>
    <scope>NUCLEOTIDE SEQUENCE</scope>
    <source>
        <strain evidence="4">P08H-3</strain>
    </source>
</reference>
<feature type="region of interest" description="Disordered" evidence="2">
    <location>
        <begin position="31"/>
        <end position="52"/>
    </location>
</feature>
<dbReference type="SMART" id="SM00539">
    <property type="entry name" value="NIDO"/>
    <property type="match status" value="1"/>
</dbReference>
<comment type="caution">
    <text evidence="4">The sequence shown here is derived from an EMBL/GenBank/DDBJ whole genome shotgun (WGS) entry which is preliminary data.</text>
</comment>